<dbReference type="Gene3D" id="3.40.50.2000">
    <property type="entry name" value="Glycogen Phosphorylase B"/>
    <property type="match status" value="2"/>
</dbReference>
<dbReference type="EMBL" id="PFPI01000004">
    <property type="protein sequence ID" value="PIZ94015.1"/>
    <property type="molecule type" value="Genomic_DNA"/>
</dbReference>
<comment type="caution">
    <text evidence="2">The sequence shown here is derived from an EMBL/GenBank/DDBJ whole genome shotgun (WGS) entry which is preliminary data.</text>
</comment>
<organism evidence="2 3">
    <name type="scientific">Candidatus Magasanikbacteria bacterium CG_4_10_14_0_2_um_filter_41_31</name>
    <dbReference type="NCBI Taxonomy" id="1974639"/>
    <lineage>
        <taxon>Bacteria</taxon>
        <taxon>Candidatus Magasanikiibacteriota</taxon>
    </lineage>
</organism>
<evidence type="ECO:0000313" key="2">
    <source>
        <dbReference type="EMBL" id="PIZ94015.1"/>
    </source>
</evidence>
<dbReference type="InterPro" id="IPR050194">
    <property type="entry name" value="Glycosyltransferase_grp1"/>
</dbReference>
<reference evidence="3" key="1">
    <citation type="submission" date="2017-09" db="EMBL/GenBank/DDBJ databases">
        <title>Depth-based differentiation of microbial function through sediment-hosted aquifers and enrichment of novel symbionts in the deep terrestrial subsurface.</title>
        <authorList>
            <person name="Probst A.J."/>
            <person name="Ladd B."/>
            <person name="Jarett J.K."/>
            <person name="Geller-Mcgrath D.E."/>
            <person name="Sieber C.M.K."/>
            <person name="Emerson J.B."/>
            <person name="Anantharaman K."/>
            <person name="Thomas B.C."/>
            <person name="Malmstrom R."/>
            <person name="Stieglmeier M."/>
            <person name="Klingl A."/>
            <person name="Woyke T."/>
            <person name="Ryan C.M."/>
            <person name="Banfield J.F."/>
        </authorList>
    </citation>
    <scope>NUCLEOTIDE SEQUENCE [LARGE SCALE GENOMIC DNA]</scope>
</reference>
<dbReference type="PANTHER" id="PTHR45947">
    <property type="entry name" value="SULFOQUINOVOSYL TRANSFERASE SQD2"/>
    <property type="match status" value="1"/>
</dbReference>
<dbReference type="PANTHER" id="PTHR45947:SF13">
    <property type="entry name" value="TRANSFERASE"/>
    <property type="match status" value="1"/>
</dbReference>
<dbReference type="Pfam" id="PF13579">
    <property type="entry name" value="Glyco_trans_4_4"/>
    <property type="match status" value="1"/>
</dbReference>
<dbReference type="CDD" id="cd03823">
    <property type="entry name" value="GT4_ExpE7-like"/>
    <property type="match status" value="1"/>
</dbReference>
<name>A0A2M7V5X5_9BACT</name>
<dbReference type="AlphaFoldDB" id="A0A2M7V5X5"/>
<feature type="domain" description="Glycosyltransferase subfamily 4-like N-terminal" evidence="1">
    <location>
        <begin position="20"/>
        <end position="210"/>
    </location>
</feature>
<proteinExistence type="predicted"/>
<gene>
    <name evidence="2" type="ORF">COX83_00290</name>
</gene>
<dbReference type="GO" id="GO:0016757">
    <property type="term" value="F:glycosyltransferase activity"/>
    <property type="evidence" value="ECO:0007669"/>
    <property type="project" value="TreeGrafter"/>
</dbReference>
<accession>A0A2M7V5X5</accession>
<sequence>MVAFMKICIINNLYPPLARGGAEQVVEKTVAGLLDAGHDVVLVTLGKSKVTRQFGNSPVGRAGLVIWEYKPKNLFYYTDAHQHGFVARFVWHVVDMFHVGSARFVREVLQKEQPDVVHTHNLMGLGFLIPRVIRNFGIRHVHTVHDVQLVEPSGIILKKKEHAFRYTGFPTRVYAWIMRRLMGSPNVVVSPSNFLLEFYRRWKFFSHSQFVQLRNPMTFGSRNTKHVPRNTHNTFRFYYIGQVEEHKGVLFLLKTFLDFKTEKQCELHIVGDGSKLEEVKKMADKDDRVIIHGRVSREALPGVFGNADMVIVPSLCYENSPTVIFESFAFGVPVLASHIEGIAELIEEGKQGITFRAGDEKELLGKLSWCIEHTHDVTNMGMHTGTFLEAMSSQEYVPTLLLLYNKKI</sequence>
<dbReference type="InterPro" id="IPR028098">
    <property type="entry name" value="Glyco_trans_4-like_N"/>
</dbReference>
<dbReference type="SUPFAM" id="SSF53756">
    <property type="entry name" value="UDP-Glycosyltransferase/glycogen phosphorylase"/>
    <property type="match status" value="1"/>
</dbReference>
<evidence type="ECO:0000259" key="1">
    <source>
        <dbReference type="Pfam" id="PF13579"/>
    </source>
</evidence>
<dbReference type="Pfam" id="PF13692">
    <property type="entry name" value="Glyco_trans_1_4"/>
    <property type="match status" value="1"/>
</dbReference>
<evidence type="ECO:0000313" key="3">
    <source>
        <dbReference type="Proteomes" id="UP000230078"/>
    </source>
</evidence>
<protein>
    <recommendedName>
        <fullName evidence="1">Glycosyltransferase subfamily 4-like N-terminal domain-containing protein</fullName>
    </recommendedName>
</protein>
<dbReference type="Proteomes" id="UP000230078">
    <property type="component" value="Unassembled WGS sequence"/>
</dbReference>